<accession>A0ABR2HFW8</accession>
<comment type="caution">
    <text evidence="3">The sequence shown here is derived from an EMBL/GenBank/DDBJ whole genome shotgun (WGS) entry which is preliminary data.</text>
</comment>
<keyword evidence="4" id="KW-1185">Reference proteome</keyword>
<evidence type="ECO:0000259" key="2">
    <source>
        <dbReference type="Pfam" id="PF01106"/>
    </source>
</evidence>
<dbReference type="EMBL" id="JAPFFF010000029">
    <property type="protein sequence ID" value="KAK8846310.1"/>
    <property type="molecule type" value="Genomic_DNA"/>
</dbReference>
<comment type="similarity">
    <text evidence="1">Belongs to the NifU family.</text>
</comment>
<organism evidence="3 4">
    <name type="scientific">Tritrichomonas musculus</name>
    <dbReference type="NCBI Taxonomy" id="1915356"/>
    <lineage>
        <taxon>Eukaryota</taxon>
        <taxon>Metamonada</taxon>
        <taxon>Parabasalia</taxon>
        <taxon>Tritrichomonadida</taxon>
        <taxon>Tritrichomonadidae</taxon>
        <taxon>Tritrichomonas</taxon>
    </lineage>
</organism>
<dbReference type="InterPro" id="IPR034904">
    <property type="entry name" value="FSCA_dom_sf"/>
</dbReference>
<feature type="domain" description="NIF system FeS cluster assembly NifU C-terminal" evidence="2">
    <location>
        <begin position="31"/>
        <end position="74"/>
    </location>
</feature>
<dbReference type="Gene3D" id="3.30.300.130">
    <property type="entry name" value="Fe-S cluster assembly (FSCA)"/>
    <property type="match status" value="1"/>
</dbReference>
<evidence type="ECO:0000313" key="4">
    <source>
        <dbReference type="Proteomes" id="UP001470230"/>
    </source>
</evidence>
<evidence type="ECO:0000313" key="3">
    <source>
        <dbReference type="EMBL" id="KAK8846310.1"/>
    </source>
</evidence>
<dbReference type="SUPFAM" id="SSF117916">
    <property type="entry name" value="Fe-S cluster assembly (FSCA) domain-like"/>
    <property type="match status" value="1"/>
</dbReference>
<sequence length="103" mass="11642">MISAFTKGTSKGFFSRFFALSNEELVKECDKIVEKIIRPTLQKEGSDIIFHGIEDGCAVISLEGEASICDCEKCSAIPTEVLQLFQHFYPEITTIRKKLDYED</sequence>
<gene>
    <name evidence="3" type="ORF">M9Y10_020318</name>
</gene>
<evidence type="ECO:0000256" key="1">
    <source>
        <dbReference type="ARBA" id="ARBA00006420"/>
    </source>
</evidence>
<proteinExistence type="inferred from homology"/>
<name>A0ABR2HFW8_9EUKA</name>
<dbReference type="InterPro" id="IPR001075">
    <property type="entry name" value="NIF_FeS_clus_asmbl_NifU_C"/>
</dbReference>
<dbReference type="Proteomes" id="UP001470230">
    <property type="component" value="Unassembled WGS sequence"/>
</dbReference>
<protein>
    <recommendedName>
        <fullName evidence="2">NIF system FeS cluster assembly NifU C-terminal domain-containing protein</fullName>
    </recommendedName>
</protein>
<dbReference type="Pfam" id="PF01106">
    <property type="entry name" value="NifU"/>
    <property type="match status" value="1"/>
</dbReference>
<reference evidence="3 4" key="1">
    <citation type="submission" date="2024-04" db="EMBL/GenBank/DDBJ databases">
        <title>Tritrichomonas musculus Genome.</title>
        <authorList>
            <person name="Alves-Ferreira E."/>
            <person name="Grigg M."/>
            <person name="Lorenzi H."/>
            <person name="Galac M."/>
        </authorList>
    </citation>
    <scope>NUCLEOTIDE SEQUENCE [LARGE SCALE GENOMIC DNA]</scope>
    <source>
        <strain evidence="3 4">EAF2021</strain>
    </source>
</reference>